<dbReference type="EMBL" id="JAULSV010000006">
    <property type="protein sequence ID" value="KAK0641245.1"/>
    <property type="molecule type" value="Genomic_DNA"/>
</dbReference>
<keyword evidence="2" id="KW-0732">Signal</keyword>
<dbReference type="Pfam" id="PF22807">
    <property type="entry name" value="TrAA12"/>
    <property type="match status" value="1"/>
</dbReference>
<keyword evidence="1" id="KW-0472">Membrane</keyword>
<feature type="domain" description="Pyrroloquinoline quinone-dependent pyranose dehydrogenase beta-propeller" evidence="3">
    <location>
        <begin position="37"/>
        <end position="424"/>
    </location>
</feature>
<evidence type="ECO:0000313" key="4">
    <source>
        <dbReference type="EMBL" id="KAK0641245.1"/>
    </source>
</evidence>
<dbReference type="InterPro" id="IPR051262">
    <property type="entry name" value="SMP-30/CGR1_Lactonase"/>
</dbReference>
<feature type="chain" id="PRO_5041422951" evidence="2">
    <location>
        <begin position="25"/>
        <end position="468"/>
    </location>
</feature>
<evidence type="ECO:0000259" key="3">
    <source>
        <dbReference type="Pfam" id="PF22807"/>
    </source>
</evidence>
<dbReference type="InterPro" id="IPR054539">
    <property type="entry name" value="Beta-prop_PDH"/>
</dbReference>
<accession>A0AA39XWT0</accession>
<sequence>MRSLTAQAVLAAFLLQAAVTTAQGQCSVDIKSEYPAPVVAAGYQARLIVSGLSRPRGIIFDKSGNLLVVESGNGIRQIRFSSDDKATCLAANADKTLISLRSLNHGIEISPDGKTLYASSAEDVYSWDYNAEAGTLTNQRTLVQNMSNPGHVTRTVFLSKKHPELLLVSRGSSENIDELTTNINSGISQIRAFNLSARGSSPYDYASSGTVIGWGLRNSVGIAEHPVTGNLYSVENSADQIQRLNTDIHEDNPGEELNSHGVLPLPTSTSTPPNFGYPNCLAVWSTSIPSPGSLTVGSQFSYRPPTTDAMCASDFVPPRLTFQAHTAPLDIKFDSSGGLAYISFHGSWNRDQPAGYRLSAVAFSREKGEPEAARDSRTAAMDVLVNADTSRCPGRCFRPAGLAVDGMDRVFMTSDSTGEIYVVLRMTGDGAGNGTGIDSGAAVGRGGSWGMLVGTLVVGFLGGWLFLV</sequence>
<dbReference type="InterPro" id="IPR011042">
    <property type="entry name" value="6-blade_b-propeller_TolB-like"/>
</dbReference>
<keyword evidence="5" id="KW-1185">Reference proteome</keyword>
<proteinExistence type="predicted"/>
<feature type="transmembrane region" description="Helical" evidence="1">
    <location>
        <begin position="449"/>
        <end position="467"/>
    </location>
</feature>
<dbReference type="AlphaFoldDB" id="A0AA39XWT0"/>
<keyword evidence="1" id="KW-0812">Transmembrane</keyword>
<reference evidence="4" key="1">
    <citation type="submission" date="2023-06" db="EMBL/GenBank/DDBJ databases">
        <title>Genome-scale phylogeny and comparative genomics of the fungal order Sordariales.</title>
        <authorList>
            <consortium name="Lawrence Berkeley National Laboratory"/>
            <person name="Hensen N."/>
            <person name="Bonometti L."/>
            <person name="Westerberg I."/>
            <person name="Brannstrom I.O."/>
            <person name="Guillou S."/>
            <person name="Cros-Aarteil S."/>
            <person name="Calhoun S."/>
            <person name="Haridas S."/>
            <person name="Kuo A."/>
            <person name="Mondo S."/>
            <person name="Pangilinan J."/>
            <person name="Riley R."/>
            <person name="Labutti K."/>
            <person name="Andreopoulos B."/>
            <person name="Lipzen A."/>
            <person name="Chen C."/>
            <person name="Yanf M."/>
            <person name="Daum C."/>
            <person name="Ng V."/>
            <person name="Clum A."/>
            <person name="Steindorff A."/>
            <person name="Ohm R."/>
            <person name="Martin F."/>
            <person name="Silar P."/>
            <person name="Natvig D."/>
            <person name="Lalanne C."/>
            <person name="Gautier V."/>
            <person name="Ament-Velasquez S.L."/>
            <person name="Kruys A."/>
            <person name="Hutchinson M.I."/>
            <person name="Powell A.J."/>
            <person name="Barry K."/>
            <person name="Miller A.N."/>
            <person name="Grigoriev I.V."/>
            <person name="Debuchy R."/>
            <person name="Gladieux P."/>
            <person name="Thoren M.H."/>
            <person name="Johannesson H."/>
        </authorList>
    </citation>
    <scope>NUCLEOTIDE SEQUENCE</scope>
    <source>
        <strain evidence="4">SMH2532-1</strain>
    </source>
</reference>
<gene>
    <name evidence="4" type="ORF">B0T16DRAFT_461330</name>
</gene>
<dbReference type="Proteomes" id="UP001174936">
    <property type="component" value="Unassembled WGS sequence"/>
</dbReference>
<keyword evidence="1" id="KW-1133">Transmembrane helix</keyword>
<dbReference type="PANTHER" id="PTHR47572">
    <property type="entry name" value="LIPOPROTEIN-RELATED"/>
    <property type="match status" value="1"/>
</dbReference>
<dbReference type="Gene3D" id="2.120.10.30">
    <property type="entry name" value="TolB, C-terminal domain"/>
    <property type="match status" value="1"/>
</dbReference>
<comment type="caution">
    <text evidence="4">The sequence shown here is derived from an EMBL/GenBank/DDBJ whole genome shotgun (WGS) entry which is preliminary data.</text>
</comment>
<evidence type="ECO:0000313" key="5">
    <source>
        <dbReference type="Proteomes" id="UP001174936"/>
    </source>
</evidence>
<dbReference type="InterPro" id="IPR011041">
    <property type="entry name" value="Quinoprot_gluc/sorb_DH_b-prop"/>
</dbReference>
<evidence type="ECO:0000256" key="1">
    <source>
        <dbReference type="SAM" id="Phobius"/>
    </source>
</evidence>
<protein>
    <submittedName>
        <fullName evidence="4">Soluble quino protein glucose/sorbosone dehydrogenase</fullName>
    </submittedName>
</protein>
<feature type="signal peptide" evidence="2">
    <location>
        <begin position="1"/>
        <end position="24"/>
    </location>
</feature>
<dbReference type="SUPFAM" id="SSF50952">
    <property type="entry name" value="Soluble quinoprotein glucose dehydrogenase"/>
    <property type="match status" value="1"/>
</dbReference>
<evidence type="ECO:0000256" key="2">
    <source>
        <dbReference type="SAM" id="SignalP"/>
    </source>
</evidence>
<name>A0AA39XWT0_9PEZI</name>
<dbReference type="PANTHER" id="PTHR47572:SF4">
    <property type="entry name" value="LACTONASE DRP35"/>
    <property type="match status" value="1"/>
</dbReference>
<organism evidence="4 5">
    <name type="scientific">Cercophora newfieldiana</name>
    <dbReference type="NCBI Taxonomy" id="92897"/>
    <lineage>
        <taxon>Eukaryota</taxon>
        <taxon>Fungi</taxon>
        <taxon>Dikarya</taxon>
        <taxon>Ascomycota</taxon>
        <taxon>Pezizomycotina</taxon>
        <taxon>Sordariomycetes</taxon>
        <taxon>Sordariomycetidae</taxon>
        <taxon>Sordariales</taxon>
        <taxon>Lasiosphaeriaceae</taxon>
        <taxon>Cercophora</taxon>
    </lineage>
</organism>